<evidence type="ECO:0000256" key="2">
    <source>
        <dbReference type="ARBA" id="ARBA00022840"/>
    </source>
</evidence>
<dbReference type="EC" id="3.6.3.27" evidence="4"/>
<dbReference type="EMBL" id="LPUY01000085">
    <property type="protein sequence ID" value="KUP91876.1"/>
    <property type="molecule type" value="Genomic_DNA"/>
</dbReference>
<protein>
    <submittedName>
        <fullName evidence="4">Phosphate import ATP-binding protein PstB</fullName>
        <ecNumber evidence="4">3.6.3.27</ecNumber>
    </submittedName>
</protein>
<keyword evidence="4" id="KW-0378">Hydrolase</keyword>
<dbReference type="PANTHER" id="PTHR43423:SF1">
    <property type="entry name" value="ABC TRANSPORTER I FAMILY MEMBER 17"/>
    <property type="match status" value="1"/>
</dbReference>
<dbReference type="InterPro" id="IPR003439">
    <property type="entry name" value="ABC_transporter-like_ATP-bd"/>
</dbReference>
<dbReference type="Proteomes" id="UP000068382">
    <property type="component" value="Unassembled WGS sequence"/>
</dbReference>
<dbReference type="GO" id="GO:0005524">
    <property type="term" value="F:ATP binding"/>
    <property type="evidence" value="ECO:0007669"/>
    <property type="project" value="UniProtKB-KW"/>
</dbReference>
<gene>
    <name evidence="4" type="primary">pstB_2</name>
    <name evidence="4" type="ORF">TRIHO_32960</name>
</gene>
<comment type="caution">
    <text evidence="4">The sequence shown here is derived from an EMBL/GenBank/DDBJ whole genome shotgun (WGS) entry which is preliminary data.</text>
</comment>
<evidence type="ECO:0000313" key="5">
    <source>
        <dbReference type="Proteomes" id="UP000068382"/>
    </source>
</evidence>
<keyword evidence="2 4" id="KW-0067">ATP-binding</keyword>
<dbReference type="PANTHER" id="PTHR43423">
    <property type="entry name" value="ABC TRANSPORTER I FAMILY MEMBER 17"/>
    <property type="match status" value="1"/>
</dbReference>
<dbReference type="PROSITE" id="PS50893">
    <property type="entry name" value="ABC_TRANSPORTER_2"/>
    <property type="match status" value="1"/>
</dbReference>
<keyword evidence="5" id="KW-1185">Reference proteome</keyword>
<dbReference type="Gene3D" id="3.40.50.300">
    <property type="entry name" value="P-loop containing nucleotide triphosphate hydrolases"/>
    <property type="match status" value="1"/>
</dbReference>
<dbReference type="AlphaFoldDB" id="A0A132BUJ3"/>
<name>A0A132BUJ3_9RHOB</name>
<keyword evidence="1" id="KW-0547">Nucleotide-binding</keyword>
<reference evidence="4 5" key="1">
    <citation type="submission" date="2015-12" db="EMBL/GenBank/DDBJ databases">
        <title>Genome sequence of the marine Rhodobacteraceae strain O3.65, Candidatus Tritonibacter horizontis.</title>
        <authorList>
            <person name="Poehlein A."/>
            <person name="Giebel H.A."/>
            <person name="Voget S."/>
            <person name="Brinkhoff T."/>
        </authorList>
    </citation>
    <scope>NUCLEOTIDE SEQUENCE [LARGE SCALE GENOMIC DNA]</scope>
    <source>
        <strain evidence="4 5">O3.65</strain>
    </source>
</reference>
<dbReference type="RefSeq" id="WP_068246091.1">
    <property type="nucleotide sequence ID" value="NZ_LPUY01000085.1"/>
</dbReference>
<sequence length="270" mass="30174">MFHSLPLHQSLASVAPPVETVISLQNFGIALDRKQVLSDITFDLRRGEVLGLIGRAGAGKSALLRAIVRLLDESRGAATQGRLRYLDHDIYDPHCDLPHLRRMIAFVPQQVTPFPTSIWDNIAYGARLHRIAMDKASMADLVEETLRRCHLWHVVRDDLHRRRGTDLPVHQQRLLCLARALAVRPEVLLLDRTTGSIDQTELALLNQLVGELKADHTIVLVTPTLAETAQIADRVAHLEQGRLVEIDTAEMIFTAALHPDTRTFIDSTAV</sequence>
<evidence type="ECO:0000313" key="4">
    <source>
        <dbReference type="EMBL" id="KUP91876.1"/>
    </source>
</evidence>
<dbReference type="SUPFAM" id="SSF52540">
    <property type="entry name" value="P-loop containing nucleoside triphosphate hydrolases"/>
    <property type="match status" value="1"/>
</dbReference>
<dbReference type="OrthoDB" id="7842980at2"/>
<dbReference type="InterPro" id="IPR027417">
    <property type="entry name" value="P-loop_NTPase"/>
</dbReference>
<organism evidence="4 5">
    <name type="scientific">Tritonibacter horizontis</name>
    <dbReference type="NCBI Taxonomy" id="1768241"/>
    <lineage>
        <taxon>Bacteria</taxon>
        <taxon>Pseudomonadati</taxon>
        <taxon>Pseudomonadota</taxon>
        <taxon>Alphaproteobacteria</taxon>
        <taxon>Rhodobacterales</taxon>
        <taxon>Paracoccaceae</taxon>
        <taxon>Tritonibacter</taxon>
    </lineage>
</organism>
<dbReference type="GO" id="GO:0016887">
    <property type="term" value="F:ATP hydrolysis activity"/>
    <property type="evidence" value="ECO:0007669"/>
    <property type="project" value="InterPro"/>
</dbReference>
<proteinExistence type="predicted"/>
<evidence type="ECO:0000256" key="1">
    <source>
        <dbReference type="ARBA" id="ARBA00022741"/>
    </source>
</evidence>
<feature type="domain" description="ABC transporter" evidence="3">
    <location>
        <begin position="22"/>
        <end position="265"/>
    </location>
</feature>
<dbReference type="Pfam" id="PF00005">
    <property type="entry name" value="ABC_tran"/>
    <property type="match status" value="1"/>
</dbReference>
<accession>A0A132BUJ3</accession>
<dbReference type="SMART" id="SM00382">
    <property type="entry name" value="AAA"/>
    <property type="match status" value="1"/>
</dbReference>
<evidence type="ECO:0000259" key="3">
    <source>
        <dbReference type="PROSITE" id="PS50893"/>
    </source>
</evidence>
<dbReference type="InterPro" id="IPR003593">
    <property type="entry name" value="AAA+_ATPase"/>
</dbReference>